<accession>A0A5B7DNF1</accession>
<proteinExistence type="predicted"/>
<comment type="caution">
    <text evidence="1">The sequence shown here is derived from an EMBL/GenBank/DDBJ whole genome shotgun (WGS) entry which is preliminary data.</text>
</comment>
<gene>
    <name evidence="1" type="ORF">E2C01_015667</name>
</gene>
<dbReference type="AlphaFoldDB" id="A0A5B7DNF1"/>
<sequence length="151" mass="17212">MLLDSIRGSCLLPAQNEAISPSSSTPMKRVQCPSNQEARQELHYELMISKECQDGLLYDDKSNSARLMLPMLPSLPERWLSVFFGIQPAYQTNEINDPCLMTVDHRDNQRAIAFIFSSTKLRTVENEGSGLRNVQNKYFKSITVDLLTRKK</sequence>
<dbReference type="Proteomes" id="UP000324222">
    <property type="component" value="Unassembled WGS sequence"/>
</dbReference>
<keyword evidence="2" id="KW-1185">Reference proteome</keyword>
<organism evidence="1 2">
    <name type="scientific">Portunus trituberculatus</name>
    <name type="common">Swimming crab</name>
    <name type="synonym">Neptunus trituberculatus</name>
    <dbReference type="NCBI Taxonomy" id="210409"/>
    <lineage>
        <taxon>Eukaryota</taxon>
        <taxon>Metazoa</taxon>
        <taxon>Ecdysozoa</taxon>
        <taxon>Arthropoda</taxon>
        <taxon>Crustacea</taxon>
        <taxon>Multicrustacea</taxon>
        <taxon>Malacostraca</taxon>
        <taxon>Eumalacostraca</taxon>
        <taxon>Eucarida</taxon>
        <taxon>Decapoda</taxon>
        <taxon>Pleocyemata</taxon>
        <taxon>Brachyura</taxon>
        <taxon>Eubrachyura</taxon>
        <taxon>Portunoidea</taxon>
        <taxon>Portunidae</taxon>
        <taxon>Portuninae</taxon>
        <taxon>Portunus</taxon>
    </lineage>
</organism>
<reference evidence="1 2" key="1">
    <citation type="submission" date="2019-05" db="EMBL/GenBank/DDBJ databases">
        <title>Another draft genome of Portunus trituberculatus and its Hox gene families provides insights of decapod evolution.</title>
        <authorList>
            <person name="Jeong J.-H."/>
            <person name="Song I."/>
            <person name="Kim S."/>
            <person name="Choi T."/>
            <person name="Kim D."/>
            <person name="Ryu S."/>
            <person name="Kim W."/>
        </authorList>
    </citation>
    <scope>NUCLEOTIDE SEQUENCE [LARGE SCALE GENOMIC DNA]</scope>
    <source>
        <tissue evidence="1">Muscle</tissue>
    </source>
</reference>
<evidence type="ECO:0000313" key="1">
    <source>
        <dbReference type="EMBL" id="MPC22647.1"/>
    </source>
</evidence>
<protein>
    <submittedName>
        <fullName evidence="1">Uncharacterized protein</fullName>
    </submittedName>
</protein>
<evidence type="ECO:0000313" key="2">
    <source>
        <dbReference type="Proteomes" id="UP000324222"/>
    </source>
</evidence>
<name>A0A5B7DNF1_PORTR</name>
<dbReference type="EMBL" id="VSRR010001109">
    <property type="protein sequence ID" value="MPC22647.1"/>
    <property type="molecule type" value="Genomic_DNA"/>
</dbReference>